<organism evidence="1 2">
    <name type="scientific">Symbiobacterium thermophilum</name>
    <dbReference type="NCBI Taxonomy" id="2734"/>
    <lineage>
        <taxon>Bacteria</taxon>
        <taxon>Bacillati</taxon>
        <taxon>Bacillota</taxon>
        <taxon>Clostridia</taxon>
        <taxon>Eubacteriales</taxon>
        <taxon>Symbiobacteriaceae</taxon>
        <taxon>Symbiobacterium</taxon>
    </lineage>
</organism>
<sequence>MSKKTRVVTSTACPVDVSRPVVSVSCPKTVPTATAGVTDQSDQKGFFDKKGFFPFPFAGFGGKSVPGQVFNNPAVDLAPFSKLASLAAFSPAAALAAKSPVLAIFNPAINPAAAFLQFNPGAAPTLALTGKGKPFGKFGI</sequence>
<name>A0A1Y2T3T6_SYMTR</name>
<protein>
    <submittedName>
        <fullName evidence="1">Uncharacterized protein</fullName>
    </submittedName>
</protein>
<dbReference type="AlphaFoldDB" id="A0A1Y2T3T6"/>
<gene>
    <name evidence="1" type="ORF">A6D92_09780</name>
</gene>
<evidence type="ECO:0000313" key="1">
    <source>
        <dbReference type="EMBL" id="OTA41122.1"/>
    </source>
</evidence>
<reference evidence="2" key="1">
    <citation type="submission" date="2016-04" db="EMBL/GenBank/DDBJ databases">
        <authorList>
            <person name="Antunes L.P."/>
            <person name="Martins L.F."/>
            <person name="Pereira R.V."/>
            <person name="Thomas A.M."/>
            <person name="Barbosa D."/>
            <person name="Nascimento L."/>
            <person name="Silva G.M."/>
            <person name="Condomitti G.W."/>
            <person name="Digiampietri L.A."/>
            <person name="Lombardi K.C."/>
            <person name="Ramos P.L."/>
            <person name="Quaggio R.B."/>
            <person name="Oliveira J.C."/>
            <person name="Pascon R.C."/>
            <person name="Cruz J.B."/>
            <person name="Silva A.M."/>
            <person name="Setubal J.C."/>
        </authorList>
    </citation>
    <scope>NUCLEOTIDE SEQUENCE [LARGE SCALE GENOMIC DNA]</scope>
</reference>
<evidence type="ECO:0000313" key="2">
    <source>
        <dbReference type="Proteomes" id="UP000194267"/>
    </source>
</evidence>
<comment type="caution">
    <text evidence="1">The sequence shown here is derived from an EMBL/GenBank/DDBJ whole genome shotgun (WGS) entry which is preliminary data.</text>
</comment>
<dbReference type="Proteomes" id="UP000194267">
    <property type="component" value="Unassembled WGS sequence"/>
</dbReference>
<dbReference type="EMBL" id="LWLV01000778">
    <property type="protein sequence ID" value="OTA41122.1"/>
    <property type="molecule type" value="Genomic_DNA"/>
</dbReference>
<accession>A0A1Y2T3T6</accession>
<proteinExistence type="predicted"/>